<dbReference type="Proteomes" id="UP000035929">
    <property type="component" value="Unassembled WGS sequence"/>
</dbReference>
<reference evidence="2 3" key="1">
    <citation type="submission" date="2015-03" db="EMBL/GenBank/DDBJ databases">
        <title>Genome sequencing of Methylobacterium aquaticum DSM16371 type strain.</title>
        <authorList>
            <person name="Chaudhry V."/>
            <person name="Patil P.B."/>
        </authorList>
    </citation>
    <scope>NUCLEOTIDE SEQUENCE [LARGE SCALE GENOMIC DNA]</scope>
    <source>
        <strain evidence="2 3">DSM 16371</strain>
    </source>
</reference>
<evidence type="ECO:0000313" key="2">
    <source>
        <dbReference type="EMBL" id="KMO24886.1"/>
    </source>
</evidence>
<evidence type="ECO:0000313" key="3">
    <source>
        <dbReference type="Proteomes" id="UP000035929"/>
    </source>
</evidence>
<proteinExistence type="predicted"/>
<dbReference type="PATRIC" id="fig|270351.6.peg.5675"/>
<protein>
    <recommendedName>
        <fullName evidence="4">3',5'-cyclic-nucleotide phosphodiesterase</fullName>
    </recommendedName>
</protein>
<name>A0A0J6UGE9_9HYPH</name>
<gene>
    <name evidence="2" type="ORF">VP06_33115</name>
</gene>
<accession>A0A0J6UGE9</accession>
<evidence type="ECO:0000256" key="1">
    <source>
        <dbReference type="SAM" id="SignalP"/>
    </source>
</evidence>
<feature type="chain" id="PRO_5005282431" description="3',5'-cyclic-nucleotide phosphodiesterase" evidence="1">
    <location>
        <begin position="32"/>
        <end position="93"/>
    </location>
</feature>
<dbReference type="AlphaFoldDB" id="A0A0J6UGE9"/>
<dbReference type="EMBL" id="LABX01000432">
    <property type="protein sequence ID" value="KMO24886.1"/>
    <property type="molecule type" value="Genomic_DNA"/>
</dbReference>
<organism evidence="2 3">
    <name type="scientific">Methylobacterium aquaticum</name>
    <dbReference type="NCBI Taxonomy" id="270351"/>
    <lineage>
        <taxon>Bacteria</taxon>
        <taxon>Pseudomonadati</taxon>
        <taxon>Pseudomonadota</taxon>
        <taxon>Alphaproteobacteria</taxon>
        <taxon>Hyphomicrobiales</taxon>
        <taxon>Methylobacteriaceae</taxon>
        <taxon>Methylobacterium</taxon>
    </lineage>
</organism>
<evidence type="ECO:0008006" key="4">
    <source>
        <dbReference type="Google" id="ProtNLM"/>
    </source>
</evidence>
<sequence>MNPKSLRAPAAPAAYLTLLVVTFLAATPALAQREDKGLQMNCAADYFKLCAGADPDSPEVERCFTRNRARLSPQCRAAITAYDRKTGSKESDE</sequence>
<comment type="caution">
    <text evidence="2">The sequence shown here is derived from an EMBL/GenBank/DDBJ whole genome shotgun (WGS) entry which is preliminary data.</text>
</comment>
<feature type="signal peptide" evidence="1">
    <location>
        <begin position="1"/>
        <end position="31"/>
    </location>
</feature>
<dbReference type="OrthoDB" id="8245037at2"/>
<keyword evidence="1" id="KW-0732">Signal</keyword>